<name>C0XU01_CORLD</name>
<organism evidence="2 3">
    <name type="scientific">Corynebacterium lipophiloflavum (strain ATCC 700352 / DSM 44291 / CCUG 37336 / JCM 10383 / DMMZ 1944)</name>
    <dbReference type="NCBI Taxonomy" id="525263"/>
    <lineage>
        <taxon>Bacteria</taxon>
        <taxon>Bacillati</taxon>
        <taxon>Actinomycetota</taxon>
        <taxon>Actinomycetes</taxon>
        <taxon>Mycobacteriales</taxon>
        <taxon>Corynebacteriaceae</taxon>
        <taxon>Corynebacterium</taxon>
    </lineage>
</organism>
<protein>
    <submittedName>
        <fullName evidence="2">Uncharacterized protein</fullName>
    </submittedName>
</protein>
<comment type="caution">
    <text evidence="2">The sequence shown here is derived from an EMBL/GenBank/DDBJ whole genome shotgun (WGS) entry which is preliminary data.</text>
</comment>
<dbReference type="EMBL" id="ACHJ01000159">
    <property type="protein sequence ID" value="EEI16263.1"/>
    <property type="molecule type" value="Genomic_DNA"/>
</dbReference>
<keyword evidence="3" id="KW-1185">Reference proteome</keyword>
<dbReference type="STRING" id="525263.HMPREF0298_1921"/>
<gene>
    <name evidence="2" type="ORF">HMPREF0298_1921</name>
</gene>
<dbReference type="HOGENOM" id="CLU_2763673_0_0_11"/>
<dbReference type="AlphaFoldDB" id="C0XU01"/>
<sequence length="69" mass="7296">HRAAPDNTRRAKGNETVTVLGRDPGRQGDVSRTVGSGRDGTGRAGLDRTGLGNGRRRRGKRGGKSKRDG</sequence>
<feature type="compositionally biased region" description="Basic residues" evidence="1">
    <location>
        <begin position="54"/>
        <end position="69"/>
    </location>
</feature>
<evidence type="ECO:0000256" key="1">
    <source>
        <dbReference type="SAM" id="MobiDB-lite"/>
    </source>
</evidence>
<feature type="region of interest" description="Disordered" evidence="1">
    <location>
        <begin position="1"/>
        <end position="69"/>
    </location>
</feature>
<dbReference type="Proteomes" id="UP000006196">
    <property type="component" value="Unassembled WGS sequence"/>
</dbReference>
<evidence type="ECO:0000313" key="3">
    <source>
        <dbReference type="Proteomes" id="UP000006196"/>
    </source>
</evidence>
<accession>C0XU01</accession>
<evidence type="ECO:0000313" key="2">
    <source>
        <dbReference type="EMBL" id="EEI16263.1"/>
    </source>
</evidence>
<feature type="non-terminal residue" evidence="2">
    <location>
        <position position="1"/>
    </location>
</feature>
<proteinExistence type="predicted"/>
<reference evidence="2" key="1">
    <citation type="submission" date="2009-01" db="EMBL/GenBank/DDBJ databases">
        <authorList>
            <person name="Qin X."/>
            <person name="Bachman B."/>
            <person name="Battles P."/>
            <person name="Bell A."/>
            <person name="Bess C."/>
            <person name="Bickham C."/>
            <person name="Chaboub L."/>
            <person name="Chen D."/>
            <person name="Coyle M."/>
            <person name="Deiros D.R."/>
            <person name="Dinh H."/>
            <person name="Forbes L."/>
            <person name="Fowler G."/>
            <person name="Francisco L."/>
            <person name="Fu Q."/>
            <person name="Gubbala S."/>
            <person name="Hale W."/>
            <person name="Han Y."/>
            <person name="Hemphill L."/>
            <person name="Highlander S.K."/>
            <person name="Hirani K."/>
            <person name="Hogues M."/>
            <person name="Jackson L."/>
            <person name="Jakkamsetti A."/>
            <person name="Javaid M."/>
            <person name="Jiang H."/>
            <person name="Korchina V."/>
            <person name="Kovar C."/>
            <person name="Lara F."/>
            <person name="Lee S."/>
            <person name="Mata R."/>
            <person name="Mathew T."/>
            <person name="Moen C."/>
            <person name="Morales K."/>
            <person name="Munidasa M."/>
            <person name="Nazareth L."/>
            <person name="Ngo R."/>
            <person name="Nguyen L."/>
            <person name="Okwuonu G."/>
            <person name="Ongeri F."/>
            <person name="Patil S."/>
            <person name="Petrosino J."/>
            <person name="Pham C."/>
            <person name="Pham P."/>
            <person name="Pu L.-L."/>
            <person name="Puazo M."/>
            <person name="Raj R."/>
            <person name="Reid J."/>
            <person name="Rouhana J."/>
            <person name="Saada N."/>
            <person name="Shang Y."/>
            <person name="Simmons D."/>
            <person name="Thornton R."/>
            <person name="Warren J."/>
            <person name="Weissenberger G."/>
            <person name="Zhang J."/>
            <person name="Zhang L."/>
            <person name="Zhou C."/>
            <person name="Zhu D."/>
            <person name="Muzny D."/>
            <person name="Worley K."/>
            <person name="Gibbs R."/>
        </authorList>
    </citation>
    <scope>NUCLEOTIDE SEQUENCE [LARGE SCALE GENOMIC DNA]</scope>
    <source>
        <strain evidence="2">DSM 44291</strain>
    </source>
</reference>